<feature type="domain" description="ABC-type glycine betaine transport system substrate-binding" evidence="2">
    <location>
        <begin position="49"/>
        <end position="305"/>
    </location>
</feature>
<dbReference type="InterPro" id="IPR007210">
    <property type="entry name" value="ABC_Gly_betaine_transp_sub-bd"/>
</dbReference>
<sequence>MTRTRFLAAGLLLAAVVPLAACGGGSDPLAPATSPAAGSTGGSTGAAGSVKVGSADFPEAALLGEIYAQALEAKGMTVTRQFNIGSRETYLKAITGGEVDVLPEYTGSLLNFYDKNAKVVQPDEVYAALQKAVPQGLSVLDKSAAEDKNSLAVTKDTANQWSLKAIPDLAAHQADLTIGAPPEFKTRQQGLVGLKSVYNITPKEFRPLQSQATVEALKNGQVKAANIFSTDPSIAANGFVVLEDPQSLFGSDNVVPLVRSDKADSVKSILNAVSAKLDTASLADMVKQVVVDKKDASAVAKTWLAGAGLA</sequence>
<evidence type="ECO:0000313" key="4">
    <source>
        <dbReference type="Proteomes" id="UP001500730"/>
    </source>
</evidence>
<dbReference type="SUPFAM" id="SSF53850">
    <property type="entry name" value="Periplasmic binding protein-like II"/>
    <property type="match status" value="1"/>
</dbReference>
<keyword evidence="1" id="KW-0732">Signal</keyword>
<name>A0ABP5YQ55_9MICO</name>
<dbReference type="Gene3D" id="3.40.190.10">
    <property type="entry name" value="Periplasmic binding protein-like II"/>
    <property type="match status" value="1"/>
</dbReference>
<reference evidence="4" key="1">
    <citation type="journal article" date="2019" name="Int. J. Syst. Evol. Microbiol.">
        <title>The Global Catalogue of Microorganisms (GCM) 10K type strain sequencing project: providing services to taxonomists for standard genome sequencing and annotation.</title>
        <authorList>
            <consortium name="The Broad Institute Genomics Platform"/>
            <consortium name="The Broad Institute Genome Sequencing Center for Infectious Disease"/>
            <person name="Wu L."/>
            <person name="Ma J."/>
        </authorList>
    </citation>
    <scope>NUCLEOTIDE SEQUENCE [LARGE SCALE GENOMIC DNA]</scope>
    <source>
        <strain evidence="4">JCM 16259</strain>
    </source>
</reference>
<organism evidence="3 4">
    <name type="scientific">Terrabacter carboxydivorans</name>
    <dbReference type="NCBI Taxonomy" id="619730"/>
    <lineage>
        <taxon>Bacteria</taxon>
        <taxon>Bacillati</taxon>
        <taxon>Actinomycetota</taxon>
        <taxon>Actinomycetes</taxon>
        <taxon>Micrococcales</taxon>
        <taxon>Intrasporangiaceae</taxon>
        <taxon>Terrabacter</taxon>
    </lineage>
</organism>
<dbReference type="Pfam" id="PF04069">
    <property type="entry name" value="OpuAC"/>
    <property type="match status" value="1"/>
</dbReference>
<evidence type="ECO:0000259" key="2">
    <source>
        <dbReference type="Pfam" id="PF04069"/>
    </source>
</evidence>
<keyword evidence="4" id="KW-1185">Reference proteome</keyword>
<dbReference type="RefSeq" id="WP_344254882.1">
    <property type="nucleotide sequence ID" value="NZ_BAAARE010000008.1"/>
</dbReference>
<gene>
    <name evidence="3" type="ORF">GCM10009858_21350</name>
</gene>
<feature type="chain" id="PRO_5046335373" evidence="1">
    <location>
        <begin position="21"/>
        <end position="310"/>
    </location>
</feature>
<accession>A0ABP5YQ55</accession>
<evidence type="ECO:0000256" key="1">
    <source>
        <dbReference type="SAM" id="SignalP"/>
    </source>
</evidence>
<dbReference type="CDD" id="cd13606">
    <property type="entry name" value="PBP2_ProX_like"/>
    <property type="match status" value="1"/>
</dbReference>
<dbReference type="EMBL" id="BAAARE010000008">
    <property type="protein sequence ID" value="GAA2483234.1"/>
    <property type="molecule type" value="Genomic_DNA"/>
</dbReference>
<comment type="caution">
    <text evidence="3">The sequence shown here is derived from an EMBL/GenBank/DDBJ whole genome shotgun (WGS) entry which is preliminary data.</text>
</comment>
<proteinExistence type="predicted"/>
<protein>
    <submittedName>
        <fullName evidence="3">ABC transporter substrate-binding protein</fullName>
    </submittedName>
</protein>
<feature type="signal peptide" evidence="1">
    <location>
        <begin position="1"/>
        <end position="20"/>
    </location>
</feature>
<dbReference type="Proteomes" id="UP001500730">
    <property type="component" value="Unassembled WGS sequence"/>
</dbReference>
<evidence type="ECO:0000313" key="3">
    <source>
        <dbReference type="EMBL" id="GAA2483234.1"/>
    </source>
</evidence>
<dbReference type="Gene3D" id="3.40.190.120">
    <property type="entry name" value="Osmoprotection protein (prox), domain 2"/>
    <property type="match status" value="1"/>
</dbReference>